<reference evidence="2" key="1">
    <citation type="submission" date="2018-11" db="EMBL/GenBank/DDBJ databases">
        <authorList>
            <consortium name="Genoscope - CEA"/>
            <person name="William W."/>
        </authorList>
    </citation>
    <scope>NUCLEOTIDE SEQUENCE</scope>
</reference>
<evidence type="ECO:0000313" key="2">
    <source>
        <dbReference type="EMBL" id="VDD35762.1"/>
    </source>
</evidence>
<feature type="coiled-coil region" evidence="1">
    <location>
        <begin position="208"/>
        <end position="242"/>
    </location>
</feature>
<dbReference type="EMBL" id="LR031876">
    <property type="protein sequence ID" value="VDD35762.1"/>
    <property type="molecule type" value="Genomic_DNA"/>
</dbReference>
<keyword evidence="1" id="KW-0175">Coiled coil</keyword>
<evidence type="ECO:0000256" key="1">
    <source>
        <dbReference type="SAM" id="Coils"/>
    </source>
</evidence>
<sequence length="768" mass="86230">MYNPFHAQILVSSLDSILNFLNLIFLNPFVISYCSRFPECSSLASNISRVPDSDLTLISGDLVLVSSKPSKFNFQSAVEICCVSNMDHNLDENESLRARVIQLEHERSELQKDIEQLCMQQAGPSILGVATRMHFQRTASLEQEIEALKMKLANCSREKHNLQEELAEAYRVKAQLADLHAGEVAKNMEAEKQVRFFQGSVAAAFSERDKSVMEAEKAKEKAERMSEKLNEIEMRLEELSSDCLVQKRLNDTLQADVAKLEEQTKVYAEVIEKFYDIRKASLCESLEVNLHDKCASLLDDPKESWTFNDPSTSEYVAALEGELGKVKKTVDNLKSKQRVGLEIENHLKKRVHALEKKNIVADGLIVDGIADVRHHHSQLRDYIINLLNEEGLYIKSIFEDLEEKLKLRSSEIQNVVPLQHDLKPDESECRDVHITTAVDSCQVNKLEEPSFAKITAESRADASEALAQALQEKLEEPIFTKIAAESRAGASEAFAQALQEKVGALLLLSQQEERYLHEENINAALQRKVDELQRNVLQVTNEKVRTLMELARLRQEYQSLKELGNCTFCKCSRQTFEISLPLSSVSNKMSGTRDGEATEKSGGMVMSNEKEGRLKNMWKKSYINRWIDPSSREGGSHSNTEADHAGNIDYARMNVEYAALKESLESMGHLTTSIRRLRLALLKVKETNDTETAARTCEVAISNILVEATHLKTALGISIPISWSAESDMESVADGESSCDKTDSVSAAGFEMVELVILAAEILKEQHN</sequence>
<accession>A0A3P6EU43</accession>
<dbReference type="PANTHER" id="PTHR35712">
    <property type="entry name" value="MYOSIN HEAVY CHAIN-LIKE PROTEIN"/>
    <property type="match status" value="1"/>
</dbReference>
<name>A0A3P6EU43_BRAOL</name>
<proteinExistence type="predicted"/>
<feature type="coiled-coil region" evidence="1">
    <location>
        <begin position="508"/>
        <end position="563"/>
    </location>
</feature>
<organism evidence="2">
    <name type="scientific">Brassica oleracea</name>
    <name type="common">Wild cabbage</name>
    <dbReference type="NCBI Taxonomy" id="3712"/>
    <lineage>
        <taxon>Eukaryota</taxon>
        <taxon>Viridiplantae</taxon>
        <taxon>Streptophyta</taxon>
        <taxon>Embryophyta</taxon>
        <taxon>Tracheophyta</taxon>
        <taxon>Spermatophyta</taxon>
        <taxon>Magnoliopsida</taxon>
        <taxon>eudicotyledons</taxon>
        <taxon>Gunneridae</taxon>
        <taxon>Pentapetalae</taxon>
        <taxon>rosids</taxon>
        <taxon>malvids</taxon>
        <taxon>Brassicales</taxon>
        <taxon>Brassicaceae</taxon>
        <taxon>Brassiceae</taxon>
        <taxon>Brassica</taxon>
    </lineage>
</organism>
<feature type="coiled-coil region" evidence="1">
    <location>
        <begin position="86"/>
        <end position="179"/>
    </location>
</feature>
<dbReference type="AlphaFoldDB" id="A0A3P6EU43"/>
<gene>
    <name evidence="2" type="ORF">BOLC7T41322H</name>
</gene>
<protein>
    <submittedName>
        <fullName evidence="2">Uncharacterized protein</fullName>
    </submittedName>
</protein>
<dbReference type="PANTHER" id="PTHR35712:SF1">
    <property type="entry name" value="MYOSIN HEAVY CHAIN-LIKE PROTEIN"/>
    <property type="match status" value="1"/>
</dbReference>